<sequence length="195" mass="20712">MRQHDDRTVLDPDDPDVVAGVHIHGVDPPTRHAGDCIARKNSALSGSDRLANIVSPGVELTAAGPRPQTRWVCAQSEVRVAFGVEQTWVGRTAVLSVRGDIDALTAPQLTEKILDVSAEQPSVMIIDLSAVEFLASAGITVLVSAHEYVTSKVNAGFAVVADGPTTSRPLKLMSIDSIIRLFPQLQDALEANADS</sequence>
<dbReference type="InterPro" id="IPR036513">
    <property type="entry name" value="STAS_dom_sf"/>
</dbReference>
<reference evidence="2 3" key="1">
    <citation type="journal article" date="2022" name="BMC Genomics">
        <title>Comparative genome analysis of mycobacteria focusing on tRNA and non-coding RNA.</title>
        <authorList>
            <person name="Behra P.R.K."/>
            <person name="Pettersson B.M.F."/>
            <person name="Ramesh M."/>
            <person name="Das S."/>
            <person name="Dasgupta S."/>
            <person name="Kirsebom L.A."/>
        </authorList>
    </citation>
    <scope>NUCLEOTIDE SEQUENCE [LARGE SCALE GENOMIC DNA]</scope>
    <source>
        <strain evidence="2 3">DSM 44078</strain>
    </source>
</reference>
<proteinExistence type="predicted"/>
<dbReference type="SUPFAM" id="SSF52091">
    <property type="entry name" value="SpoIIaa-like"/>
    <property type="match status" value="1"/>
</dbReference>
<evidence type="ECO:0000313" key="3">
    <source>
        <dbReference type="Proteomes" id="UP001526201"/>
    </source>
</evidence>
<comment type="caution">
    <text evidence="2">The sequence shown here is derived from an EMBL/GenBank/DDBJ whole genome shotgun (WGS) entry which is preliminary data.</text>
</comment>
<dbReference type="Proteomes" id="UP001526201">
    <property type="component" value="Unassembled WGS sequence"/>
</dbReference>
<feature type="domain" description="STAS" evidence="1">
    <location>
        <begin position="94"/>
        <end position="192"/>
    </location>
</feature>
<dbReference type="Gene3D" id="3.30.750.24">
    <property type="entry name" value="STAS domain"/>
    <property type="match status" value="1"/>
</dbReference>
<gene>
    <name evidence="2" type="ORF">H7J73_17955</name>
</gene>
<evidence type="ECO:0000313" key="2">
    <source>
        <dbReference type="EMBL" id="MCV7227905.1"/>
    </source>
</evidence>
<organism evidence="2 3">
    <name type="scientific">Mycolicibacterium komossense</name>
    <dbReference type="NCBI Taxonomy" id="1779"/>
    <lineage>
        <taxon>Bacteria</taxon>
        <taxon>Bacillati</taxon>
        <taxon>Actinomycetota</taxon>
        <taxon>Actinomycetes</taxon>
        <taxon>Mycobacteriales</taxon>
        <taxon>Mycobacteriaceae</taxon>
        <taxon>Mycolicibacterium</taxon>
    </lineage>
</organism>
<dbReference type="PANTHER" id="PTHR33495:SF13">
    <property type="entry name" value="ANTI-SIGMA-F FACTOR ANTAGONIST RSFB"/>
    <property type="match status" value="1"/>
</dbReference>
<name>A0ABT3CEJ4_9MYCO</name>
<keyword evidence="3" id="KW-1185">Reference proteome</keyword>
<dbReference type="InterPro" id="IPR002645">
    <property type="entry name" value="STAS_dom"/>
</dbReference>
<evidence type="ECO:0000259" key="1">
    <source>
        <dbReference type="PROSITE" id="PS50801"/>
    </source>
</evidence>
<protein>
    <submittedName>
        <fullName evidence="2">STAS domain-containing protein</fullName>
    </submittedName>
</protein>
<dbReference type="Pfam" id="PF01740">
    <property type="entry name" value="STAS"/>
    <property type="match status" value="1"/>
</dbReference>
<dbReference type="EMBL" id="JACKTY010000031">
    <property type="protein sequence ID" value="MCV7227905.1"/>
    <property type="molecule type" value="Genomic_DNA"/>
</dbReference>
<dbReference type="PROSITE" id="PS50801">
    <property type="entry name" value="STAS"/>
    <property type="match status" value="1"/>
</dbReference>
<accession>A0ABT3CEJ4</accession>
<dbReference type="CDD" id="cd07043">
    <property type="entry name" value="STAS_anti-anti-sigma_factors"/>
    <property type="match status" value="1"/>
</dbReference>
<dbReference type="PANTHER" id="PTHR33495">
    <property type="entry name" value="ANTI-SIGMA FACTOR ANTAGONIST TM_1081-RELATED-RELATED"/>
    <property type="match status" value="1"/>
</dbReference>